<name>A0A9Q1HIQ4_HOLLE</name>
<proteinExistence type="predicted"/>
<dbReference type="Gene3D" id="3.40.50.300">
    <property type="entry name" value="P-loop containing nucleotide triphosphate hydrolases"/>
    <property type="match status" value="1"/>
</dbReference>
<organism evidence="1 2">
    <name type="scientific">Holothuria leucospilota</name>
    <name type="common">Black long sea cucumber</name>
    <name type="synonym">Mertensiothuria leucospilota</name>
    <dbReference type="NCBI Taxonomy" id="206669"/>
    <lineage>
        <taxon>Eukaryota</taxon>
        <taxon>Metazoa</taxon>
        <taxon>Echinodermata</taxon>
        <taxon>Eleutherozoa</taxon>
        <taxon>Echinozoa</taxon>
        <taxon>Holothuroidea</taxon>
        <taxon>Aspidochirotacea</taxon>
        <taxon>Aspidochirotida</taxon>
        <taxon>Holothuriidae</taxon>
        <taxon>Holothuria</taxon>
    </lineage>
</organism>
<dbReference type="Proteomes" id="UP001152320">
    <property type="component" value="Chromosome 2"/>
</dbReference>
<accession>A0A9Q1HIQ4</accession>
<dbReference type="AlphaFoldDB" id="A0A9Q1HIQ4"/>
<comment type="caution">
    <text evidence="1">The sequence shown here is derived from an EMBL/GenBank/DDBJ whole genome shotgun (WGS) entry which is preliminary data.</text>
</comment>
<protein>
    <recommendedName>
        <fullName evidence="3">Sulfotransferase</fullName>
    </recommendedName>
</protein>
<dbReference type="PANTHER" id="PTHR48312:SF1">
    <property type="entry name" value="SULFOTRANSFERASE"/>
    <property type="match status" value="1"/>
</dbReference>
<dbReference type="SUPFAM" id="SSF52540">
    <property type="entry name" value="P-loop containing nucleoside triphosphate hydrolases"/>
    <property type="match status" value="1"/>
</dbReference>
<keyword evidence="2" id="KW-1185">Reference proteome</keyword>
<dbReference type="EMBL" id="JAIZAY010000002">
    <property type="protein sequence ID" value="KAJ8047205.1"/>
    <property type="molecule type" value="Genomic_DNA"/>
</dbReference>
<dbReference type="InterPro" id="IPR027417">
    <property type="entry name" value="P-loop_NTPase"/>
</dbReference>
<gene>
    <name evidence="1" type="ORF">HOLleu_06146</name>
</gene>
<evidence type="ECO:0000313" key="2">
    <source>
        <dbReference type="Proteomes" id="UP001152320"/>
    </source>
</evidence>
<reference evidence="1" key="1">
    <citation type="submission" date="2021-10" db="EMBL/GenBank/DDBJ databases">
        <title>Tropical sea cucumber genome reveals ecological adaptation and Cuvierian tubules defense mechanism.</title>
        <authorList>
            <person name="Chen T."/>
        </authorList>
    </citation>
    <scope>NUCLEOTIDE SEQUENCE</scope>
    <source>
        <strain evidence="1">Nanhai2018</strain>
        <tissue evidence="1">Muscle</tissue>
    </source>
</reference>
<evidence type="ECO:0000313" key="1">
    <source>
        <dbReference type="EMBL" id="KAJ8047205.1"/>
    </source>
</evidence>
<dbReference type="OrthoDB" id="416710at2759"/>
<dbReference type="PANTHER" id="PTHR48312">
    <property type="match status" value="1"/>
</dbReference>
<sequence length="274" mass="32416">MDGQNSDRPLRVFLWMVPRTHSTVFMKCLSFVDGAEVWMEPYSACHFNLTIYNPDWGKGVPAVERVKAELEKGTSRKEYEALKKLESEKANKYTNLWPQDTFNYPWLKEQLSVDPKDKKFIFIKEESFTIKDHMEYLPDVPTRHVFVIRHPQEVYTSLKNSLLHQYRPNSVQFCWDDFHIGDTVLYLPIKDLFKIHHDNWKCMKENLENDPVIIDGFDLTSRPEVILPKFFEKIGIPYKESYLQWSGDPEVVYSTWNGPSCIVIDPRRTQLFEP</sequence>
<evidence type="ECO:0008006" key="3">
    <source>
        <dbReference type="Google" id="ProtNLM"/>
    </source>
</evidence>